<evidence type="ECO:0000313" key="2">
    <source>
        <dbReference type="Proteomes" id="UP000030302"/>
    </source>
</evidence>
<keyword evidence="2" id="KW-1185">Reference proteome</keyword>
<dbReference type="HOGENOM" id="CLU_114601_0_1_4"/>
<dbReference type="AlphaFoldDB" id="A0A0A1F548"/>
<dbReference type="InterPro" id="IPR016155">
    <property type="entry name" value="Mopterin_synth/thiamin_S_b"/>
</dbReference>
<dbReference type="KEGG" id="care:LT85_0663"/>
<dbReference type="InterPro" id="IPR012675">
    <property type="entry name" value="Beta-grasp_dom_sf"/>
</dbReference>
<dbReference type="Proteomes" id="UP000030302">
    <property type="component" value="Chromosome"/>
</dbReference>
<dbReference type="PANTHER" id="PTHR38031:SF1">
    <property type="entry name" value="SULFUR CARRIER PROTEIN CYSO"/>
    <property type="match status" value="1"/>
</dbReference>
<accession>A0A0A1F548</accession>
<dbReference type="EMBL" id="CP009962">
    <property type="protein sequence ID" value="AIY39823.1"/>
    <property type="molecule type" value="Genomic_DNA"/>
</dbReference>
<dbReference type="InterPro" id="IPR052045">
    <property type="entry name" value="Sulfur_Carrier/Prot_Modifier"/>
</dbReference>
<dbReference type="SUPFAM" id="SSF54285">
    <property type="entry name" value="MoaD/ThiS"/>
    <property type="match status" value="1"/>
</dbReference>
<evidence type="ECO:0000313" key="1">
    <source>
        <dbReference type="EMBL" id="AIY39823.1"/>
    </source>
</evidence>
<protein>
    <submittedName>
        <fullName evidence="1">Molybdopterin converting factor</fullName>
    </submittedName>
</protein>
<dbReference type="CDD" id="cd17040">
    <property type="entry name" value="Ubl_MoaD_like"/>
    <property type="match status" value="1"/>
</dbReference>
<dbReference type="PANTHER" id="PTHR38031">
    <property type="entry name" value="SULFUR CARRIER PROTEIN SLR0821-RELATED"/>
    <property type="match status" value="1"/>
</dbReference>
<name>A0A0A1F548_9BURK</name>
<organism evidence="1 2">
    <name type="scientific">Collimonas arenae</name>
    <dbReference type="NCBI Taxonomy" id="279058"/>
    <lineage>
        <taxon>Bacteria</taxon>
        <taxon>Pseudomonadati</taxon>
        <taxon>Pseudomonadota</taxon>
        <taxon>Betaproteobacteria</taxon>
        <taxon>Burkholderiales</taxon>
        <taxon>Oxalobacteraceae</taxon>
        <taxon>Collimonas</taxon>
    </lineage>
</organism>
<reference evidence="2" key="1">
    <citation type="journal article" date="2014" name="Soil Biol. Biochem.">
        <title>Structure and function of bacterial communities in ageing soils: Insights from the Mendocino ecological staircase.</title>
        <authorList>
            <person name="Uroz S."/>
            <person name="Tech J.J."/>
            <person name="Sawaya N.A."/>
            <person name="Frey-Klett P."/>
            <person name="Leveau J.H.J."/>
        </authorList>
    </citation>
    <scope>NUCLEOTIDE SEQUENCE [LARGE SCALE GENOMIC DNA]</scope>
    <source>
        <strain evidence="2">Cal35</strain>
    </source>
</reference>
<sequence length="96" mass="10439">MTTFGDMMATLIFTPQLARFTAAPEIHTDALTLRAGLETAFAANPRLRAYLLDEQGCLRPNVAIFIDGHTVRDHVRLDAPLTAHSKVHVLQALSGG</sequence>
<gene>
    <name evidence="1" type="ORF">LT85_0663</name>
</gene>
<dbReference type="STRING" id="279058.LT85_0663"/>
<proteinExistence type="predicted"/>
<dbReference type="Gene3D" id="3.10.20.30">
    <property type="match status" value="1"/>
</dbReference>